<dbReference type="EMBL" id="DF977446">
    <property type="protein sequence ID" value="GAW25059.1"/>
    <property type="molecule type" value="Genomic_DNA"/>
</dbReference>
<dbReference type="SUPFAM" id="SSF52540">
    <property type="entry name" value="P-loop containing nucleoside triphosphate hydrolases"/>
    <property type="match status" value="1"/>
</dbReference>
<feature type="compositionally biased region" description="Low complexity" evidence="5">
    <location>
        <begin position="825"/>
        <end position="834"/>
    </location>
</feature>
<evidence type="ECO:0000256" key="3">
    <source>
        <dbReference type="PROSITE-ProRule" id="PRU00283"/>
    </source>
</evidence>
<evidence type="ECO:0000313" key="7">
    <source>
        <dbReference type="EMBL" id="GAW25059.1"/>
    </source>
</evidence>
<feature type="region of interest" description="Disordered" evidence="5">
    <location>
        <begin position="680"/>
        <end position="745"/>
    </location>
</feature>
<dbReference type="OMA" id="MFMSIKE"/>
<dbReference type="InterPro" id="IPR027640">
    <property type="entry name" value="Kinesin-like_fam"/>
</dbReference>
<feature type="coiled-coil region" evidence="4">
    <location>
        <begin position="293"/>
        <end position="382"/>
    </location>
</feature>
<dbReference type="PROSITE" id="PS50067">
    <property type="entry name" value="KINESIN_MOTOR_2"/>
    <property type="match status" value="1"/>
</dbReference>
<gene>
    <name evidence="7" type="ORF">SAMD00023353_0102530</name>
</gene>
<evidence type="ECO:0000256" key="4">
    <source>
        <dbReference type="SAM" id="Coils"/>
    </source>
</evidence>
<feature type="region of interest" description="Disordered" evidence="5">
    <location>
        <begin position="813"/>
        <end position="839"/>
    </location>
</feature>
<organism evidence="7">
    <name type="scientific">Rosellinia necatrix</name>
    <name type="common">White root-rot fungus</name>
    <dbReference type="NCBI Taxonomy" id="77044"/>
    <lineage>
        <taxon>Eukaryota</taxon>
        <taxon>Fungi</taxon>
        <taxon>Dikarya</taxon>
        <taxon>Ascomycota</taxon>
        <taxon>Pezizomycotina</taxon>
        <taxon>Sordariomycetes</taxon>
        <taxon>Xylariomycetidae</taxon>
        <taxon>Xylariales</taxon>
        <taxon>Xylariaceae</taxon>
        <taxon>Rosellinia</taxon>
    </lineage>
</organism>
<keyword evidence="3" id="KW-0505">Motor protein</keyword>
<feature type="binding site" evidence="3">
    <location>
        <begin position="916"/>
        <end position="923"/>
    </location>
    <ligand>
        <name>ATP</name>
        <dbReference type="ChEBI" id="CHEBI:30616"/>
    </ligand>
</feature>
<dbReference type="SMART" id="SM00129">
    <property type="entry name" value="KISc"/>
    <property type="match status" value="1"/>
</dbReference>
<evidence type="ECO:0000313" key="8">
    <source>
        <dbReference type="Proteomes" id="UP000054516"/>
    </source>
</evidence>
<dbReference type="GO" id="GO:0008017">
    <property type="term" value="F:microtubule binding"/>
    <property type="evidence" value="ECO:0007669"/>
    <property type="project" value="InterPro"/>
</dbReference>
<feature type="region of interest" description="Disordered" evidence="5">
    <location>
        <begin position="1081"/>
        <end position="1108"/>
    </location>
</feature>
<comment type="similarity">
    <text evidence="3">Belongs to the TRAFAC class myosin-kinesin ATPase superfamily. Kinesin family.</text>
</comment>
<feature type="compositionally biased region" description="Basic and acidic residues" evidence="5">
    <location>
        <begin position="127"/>
        <end position="136"/>
    </location>
</feature>
<dbReference type="STRING" id="77044.A0A1S8A4U6"/>
<proteinExistence type="inferred from homology"/>
<dbReference type="InterPro" id="IPR036961">
    <property type="entry name" value="Kinesin_motor_dom_sf"/>
</dbReference>
<dbReference type="OrthoDB" id="3176171at2759"/>
<keyword evidence="8" id="KW-1185">Reference proteome</keyword>
<sequence length="1254" mass="142851">MYRGGKTGIYSNNPSLRRFKDNCDVGISSDLKPSIQPEAFRKFGNDDASMLQAEDYAKGQSAPPGFAKREGSLNKNGTPFNTHGEFQAFEEKVRGFDEKFDVVQKMIGETMMKIKGFESDIRMINDRASKDKRQTESDTDNSIQKKLPRAPKQEWTQKGAERELKTSGLQTQLEHVHTTIQKLSVEHAIQREQLNSLSESGPLEERKRLGSQSIELLEKLDTIVQQVGESIRGYLGKYDEHMTVITSNHLDALRKTVEGNLDLWNEERRQKAEFEKERLREHAGVVGWYQREIEQLQRNNADKETALEQLRTESLGERERLSNQYKKELNDKVLECSRLLEAHRRRQERLVSWHSRKADETNNKWLEKLDSVQKQNIRLLRERIQEQADCQMEIRKSDERVQDLTSDLIHFKQELKTVGERNQELEKLLSTSKQNIPHEDVEAVRKELKELHVQLKDNLVETEQLRKTKWVLQEQLRDSEIELDSHRQEITKCKSRLEEAPQEIEALRNAHQAAAQQLQEDFAREKALTEENHERQIRVGKEKLERLEQLVGSLRSSNHEQAEHHRKVLEENTHRWQDDAQRMRTEWQAELDESRRLVHEEKANTHKSDARIEILRRETEEAHARSLELASELEEARDAQRSALQTWEELKLASQDASKDMEDLRQALLRAEDEKRALSERVSQLDAESQARAAENESLESRLRDVTGSLAAKTEEASSAAEESRERGRQLAESRAQATHGETRLEQARLALREERATSERRAADLAARAEEARREVEDTLTRALEREEARRVLVFNEFQKLRKEIRVMCRIRPPPPPAAAVEGSSNSSSSRSSDAPAVLEYETSEGRFHGKPAGLEIISQKALYGTATQVEDRTKHYHFDRVFEAHETNQDVWLEIGQFVQSFVEGRQVTIFCYGQTATGKTYTMSNSAPGAVDDKGQPDLTHEGIMPRSKALIFEEADRRRERGWAVAVRGCCYEVYVREIRLLLPGRVVKTKSLDPTGPPWWCVRDPEYQVLDSAADFDAMFLGAMESRTFAATTSNSSSSRSHFILYLEFEARSPTMRRPTKGSLCLVDLAGSEDPHKASAPLDDRAMPGRGSAVAAGGPEEAERRRIREQCLKEGIAINQSLRVLRKSVSRIRNPTAANGKPTLEGGDEESSTLAKLLGPCLGRESMVLMFVMINLGADSLAETKATLECGKEIAEIKLSPKRTPQQPPSADETSAAEGKRAEAVKSPPNPMKPAVGRNSRNSRAPRPQ</sequence>
<dbReference type="Proteomes" id="UP000054516">
    <property type="component" value="Unassembled WGS sequence"/>
</dbReference>
<dbReference type="GO" id="GO:0003777">
    <property type="term" value="F:microtubule motor activity"/>
    <property type="evidence" value="ECO:0007669"/>
    <property type="project" value="InterPro"/>
</dbReference>
<accession>A0A1S8A4U6</accession>
<dbReference type="PRINTS" id="PR00380">
    <property type="entry name" value="KINESINHEAVY"/>
</dbReference>
<dbReference type="Gene3D" id="3.40.850.10">
    <property type="entry name" value="Kinesin motor domain"/>
    <property type="match status" value="1"/>
</dbReference>
<dbReference type="GO" id="GO:0005524">
    <property type="term" value="F:ATP binding"/>
    <property type="evidence" value="ECO:0007669"/>
    <property type="project" value="UniProtKB-UniRule"/>
</dbReference>
<keyword evidence="1 3" id="KW-0547">Nucleotide-binding</keyword>
<feature type="compositionally biased region" description="Basic and acidic residues" evidence="5">
    <location>
        <begin position="1081"/>
        <end position="1092"/>
    </location>
</feature>
<evidence type="ECO:0000256" key="2">
    <source>
        <dbReference type="ARBA" id="ARBA00022840"/>
    </source>
</evidence>
<dbReference type="AlphaFoldDB" id="A0A1S8A4U6"/>
<feature type="coiled-coil region" evidence="4">
    <location>
        <begin position="756"/>
        <end position="787"/>
    </location>
</feature>
<dbReference type="InterPro" id="IPR027417">
    <property type="entry name" value="P-loop_NTPase"/>
</dbReference>
<keyword evidence="4" id="KW-0175">Coiled coil</keyword>
<reference evidence="7" key="1">
    <citation type="submission" date="2016-03" db="EMBL/GenBank/DDBJ databases">
        <title>Draft genome sequence of Rosellinia necatrix.</title>
        <authorList>
            <person name="Kanematsu S."/>
        </authorList>
    </citation>
    <scope>NUCLEOTIDE SEQUENCE [LARGE SCALE GENOMIC DNA]</scope>
    <source>
        <strain evidence="7">W97</strain>
    </source>
</reference>
<feature type="region of interest" description="Disordered" evidence="5">
    <location>
        <begin position="1203"/>
        <end position="1254"/>
    </location>
</feature>
<evidence type="ECO:0000256" key="5">
    <source>
        <dbReference type="SAM" id="MobiDB-lite"/>
    </source>
</evidence>
<name>A0A1S8A4U6_ROSNE</name>
<dbReference type="InterPro" id="IPR019821">
    <property type="entry name" value="Kinesin_motor_CS"/>
</dbReference>
<protein>
    <submittedName>
        <fullName evidence="7">Putative kinesin motor domain-containing protein</fullName>
    </submittedName>
</protein>
<feature type="domain" description="Kinesin motor" evidence="6">
    <location>
        <begin position="805"/>
        <end position="1202"/>
    </location>
</feature>
<feature type="coiled-coil region" evidence="4">
    <location>
        <begin position="438"/>
        <end position="550"/>
    </location>
</feature>
<dbReference type="InterPro" id="IPR001752">
    <property type="entry name" value="Kinesin_motor_dom"/>
</dbReference>
<dbReference type="Pfam" id="PF00225">
    <property type="entry name" value="Kinesin"/>
    <property type="match status" value="1"/>
</dbReference>
<evidence type="ECO:0000256" key="1">
    <source>
        <dbReference type="ARBA" id="ARBA00022741"/>
    </source>
</evidence>
<dbReference type="PROSITE" id="PS00411">
    <property type="entry name" value="KINESIN_MOTOR_1"/>
    <property type="match status" value="1"/>
</dbReference>
<dbReference type="PANTHER" id="PTHR47972">
    <property type="entry name" value="KINESIN-LIKE PROTEIN KLP-3"/>
    <property type="match status" value="1"/>
</dbReference>
<keyword evidence="2 3" id="KW-0067">ATP-binding</keyword>
<dbReference type="GO" id="GO:0007018">
    <property type="term" value="P:microtubule-based movement"/>
    <property type="evidence" value="ECO:0007669"/>
    <property type="project" value="InterPro"/>
</dbReference>
<evidence type="ECO:0000259" key="6">
    <source>
        <dbReference type="PROSITE" id="PS50067"/>
    </source>
</evidence>
<feature type="compositionally biased region" description="Basic and acidic residues" evidence="5">
    <location>
        <begin position="722"/>
        <end position="732"/>
    </location>
</feature>
<feature type="region of interest" description="Disordered" evidence="5">
    <location>
        <begin position="127"/>
        <end position="158"/>
    </location>
</feature>